<reference evidence="2" key="1">
    <citation type="journal article" date="2023" name="G3 (Bethesda)">
        <title>Genome assembly and association tests identify interacting loci associated with vigor, precocity, and sex in interspecific pistachio rootstocks.</title>
        <authorList>
            <person name="Palmer W."/>
            <person name="Jacygrad E."/>
            <person name="Sagayaradj S."/>
            <person name="Cavanaugh K."/>
            <person name="Han R."/>
            <person name="Bertier L."/>
            <person name="Beede B."/>
            <person name="Kafkas S."/>
            <person name="Golino D."/>
            <person name="Preece J."/>
            <person name="Michelmore R."/>
        </authorList>
    </citation>
    <scope>NUCLEOTIDE SEQUENCE [LARGE SCALE GENOMIC DNA]</scope>
</reference>
<dbReference type="EMBL" id="CM047742">
    <property type="protein sequence ID" value="KAJ0035040.1"/>
    <property type="molecule type" value="Genomic_DNA"/>
</dbReference>
<evidence type="ECO:0000313" key="1">
    <source>
        <dbReference type="EMBL" id="KAJ0035040.1"/>
    </source>
</evidence>
<protein>
    <submittedName>
        <fullName evidence="1">Uncharacterized protein</fullName>
    </submittedName>
</protein>
<organism evidence="1 2">
    <name type="scientific">Pistacia integerrima</name>
    <dbReference type="NCBI Taxonomy" id="434235"/>
    <lineage>
        <taxon>Eukaryota</taxon>
        <taxon>Viridiplantae</taxon>
        <taxon>Streptophyta</taxon>
        <taxon>Embryophyta</taxon>
        <taxon>Tracheophyta</taxon>
        <taxon>Spermatophyta</taxon>
        <taxon>Magnoliopsida</taxon>
        <taxon>eudicotyledons</taxon>
        <taxon>Gunneridae</taxon>
        <taxon>Pentapetalae</taxon>
        <taxon>rosids</taxon>
        <taxon>malvids</taxon>
        <taxon>Sapindales</taxon>
        <taxon>Anacardiaceae</taxon>
        <taxon>Pistacia</taxon>
    </lineage>
</organism>
<proteinExistence type="predicted"/>
<accession>A0ACC0YD18</accession>
<dbReference type="Proteomes" id="UP001163603">
    <property type="component" value="Chromosome 7"/>
</dbReference>
<sequence length="273" mass="31176">MIVIFMCPFHYYAYMINHNPNCLEIQHELYGTFAVVAPFNTYMLIYIPIFIKRLLSKSLTAVKVTRFFFTQIPVLLVTLTMLPNLTTGTRDWIFFTTTNLFLFGYVLLVTGLSLIIKSASEASVAFAGAKWAKAVFNLLFYLHGGHLFGAVWYCFVIDRVLACWREDYFARNKVDPSSFICGNEDLHLGQLNCPNLTQDGKVIIGFGIFHDAINSGAAEMRNFVKKFLYCLLWGLQILSCFSQNLEPSTSILENIYVISVVVYSTVLCFFNWK</sequence>
<keyword evidence="2" id="KW-1185">Reference proteome</keyword>
<gene>
    <name evidence="1" type="ORF">Pint_25443</name>
</gene>
<evidence type="ECO:0000313" key="2">
    <source>
        <dbReference type="Proteomes" id="UP001163603"/>
    </source>
</evidence>
<comment type="caution">
    <text evidence="1">The sequence shown here is derived from an EMBL/GenBank/DDBJ whole genome shotgun (WGS) entry which is preliminary data.</text>
</comment>
<name>A0ACC0YD18_9ROSI</name>